<keyword evidence="1" id="KW-1133">Transmembrane helix</keyword>
<feature type="transmembrane region" description="Helical" evidence="1">
    <location>
        <begin position="37"/>
        <end position="58"/>
    </location>
</feature>
<feature type="signal peptide" evidence="2">
    <location>
        <begin position="1"/>
        <end position="21"/>
    </location>
</feature>
<evidence type="ECO:0000313" key="3">
    <source>
        <dbReference type="EMBL" id="MDC3981191.1"/>
    </source>
</evidence>
<gene>
    <name evidence="3" type="ORF">KEG57_11820</name>
</gene>
<comment type="caution">
    <text evidence="3">The sequence shown here is derived from an EMBL/GenBank/DDBJ whole genome shotgun (WGS) entry which is preliminary data.</text>
</comment>
<dbReference type="EMBL" id="JAGTJJ010000004">
    <property type="protein sequence ID" value="MDC3981191.1"/>
    <property type="molecule type" value="Genomic_DNA"/>
</dbReference>
<sequence>MKRLVAPVVLAALVTALPARADPPSDPDPFFGRDKALHFGFSAALAGGAYGATALYGLDGRANRVAVGMAVALGAGYTKEILDAAGFGTPSWKDFAWDLLGTAVGLGVSVAIDYALSPSPSEKSGRPAPAR</sequence>
<dbReference type="Proteomes" id="UP001151081">
    <property type="component" value="Unassembled WGS sequence"/>
</dbReference>
<reference evidence="3 4" key="1">
    <citation type="submission" date="2021-04" db="EMBL/GenBank/DDBJ databases">
        <title>Genome analysis of Polyangium sp.</title>
        <authorList>
            <person name="Li Y."/>
            <person name="Wang J."/>
        </authorList>
    </citation>
    <scope>NUCLEOTIDE SEQUENCE [LARGE SCALE GENOMIC DNA]</scope>
    <source>
        <strain evidence="3 4">SDU14</strain>
    </source>
</reference>
<protein>
    <recommendedName>
        <fullName evidence="5">Lipoprotein</fullName>
    </recommendedName>
</protein>
<feature type="chain" id="PRO_5040954800" description="Lipoprotein" evidence="2">
    <location>
        <begin position="22"/>
        <end position="131"/>
    </location>
</feature>
<dbReference type="RefSeq" id="WP_272420003.1">
    <property type="nucleotide sequence ID" value="NZ_JAGTJJ010000004.1"/>
</dbReference>
<organism evidence="3 4">
    <name type="scientific">Polyangium jinanense</name>
    <dbReference type="NCBI Taxonomy" id="2829994"/>
    <lineage>
        <taxon>Bacteria</taxon>
        <taxon>Pseudomonadati</taxon>
        <taxon>Myxococcota</taxon>
        <taxon>Polyangia</taxon>
        <taxon>Polyangiales</taxon>
        <taxon>Polyangiaceae</taxon>
        <taxon>Polyangium</taxon>
    </lineage>
</organism>
<proteinExistence type="predicted"/>
<evidence type="ECO:0000313" key="4">
    <source>
        <dbReference type="Proteomes" id="UP001151081"/>
    </source>
</evidence>
<evidence type="ECO:0008006" key="5">
    <source>
        <dbReference type="Google" id="ProtNLM"/>
    </source>
</evidence>
<keyword evidence="4" id="KW-1185">Reference proteome</keyword>
<evidence type="ECO:0000256" key="1">
    <source>
        <dbReference type="SAM" id="Phobius"/>
    </source>
</evidence>
<keyword evidence="2" id="KW-0732">Signal</keyword>
<accession>A0A9X3X4C7</accession>
<keyword evidence="1" id="KW-0472">Membrane</keyword>
<name>A0A9X3X4C7_9BACT</name>
<evidence type="ECO:0000256" key="2">
    <source>
        <dbReference type="SAM" id="SignalP"/>
    </source>
</evidence>
<dbReference type="AlphaFoldDB" id="A0A9X3X4C7"/>
<keyword evidence="1" id="KW-0812">Transmembrane</keyword>